<evidence type="ECO:0000256" key="6">
    <source>
        <dbReference type="ARBA" id="ARBA00022989"/>
    </source>
</evidence>
<keyword evidence="3" id="KW-1003">Cell membrane</keyword>
<name>A0A1F5P8C3_9BACT</name>
<evidence type="ECO:0000256" key="1">
    <source>
        <dbReference type="ARBA" id="ARBA00004651"/>
    </source>
</evidence>
<dbReference type="PANTHER" id="PTHR12428">
    <property type="entry name" value="OXA1"/>
    <property type="match status" value="1"/>
</dbReference>
<comment type="subcellular location">
    <subcellularLocation>
        <location evidence="1">Cell membrane</location>
        <topology evidence="1">Multi-pass membrane protein</topology>
    </subcellularLocation>
    <subcellularLocation>
        <location evidence="9">Membrane</location>
        <topology evidence="9">Multi-pass membrane protein</topology>
    </subcellularLocation>
</comment>
<protein>
    <recommendedName>
        <fullName evidence="11">Membrane insertase YidC/Oxa/ALB C-terminal domain-containing protein</fullName>
    </recommendedName>
</protein>
<evidence type="ECO:0000256" key="7">
    <source>
        <dbReference type="ARBA" id="ARBA00023136"/>
    </source>
</evidence>
<dbReference type="NCBIfam" id="TIGR03592">
    <property type="entry name" value="yidC_oxa1_cterm"/>
    <property type="match status" value="1"/>
</dbReference>
<dbReference type="EMBL" id="MFES01000010">
    <property type="protein sequence ID" value="OGE86128.1"/>
    <property type="molecule type" value="Genomic_DNA"/>
</dbReference>
<dbReference type="AlphaFoldDB" id="A0A1F5P8C3"/>
<proteinExistence type="inferred from homology"/>
<dbReference type="InterPro" id="IPR001708">
    <property type="entry name" value="YidC/ALB3/OXA1/COX18"/>
</dbReference>
<keyword evidence="4 9" id="KW-0812">Transmembrane</keyword>
<evidence type="ECO:0000256" key="5">
    <source>
        <dbReference type="ARBA" id="ARBA00022927"/>
    </source>
</evidence>
<dbReference type="PANTHER" id="PTHR12428:SF65">
    <property type="entry name" value="CYTOCHROME C OXIDASE ASSEMBLY PROTEIN COX18, MITOCHONDRIAL"/>
    <property type="match status" value="1"/>
</dbReference>
<keyword evidence="8" id="KW-0143">Chaperone</keyword>
<feature type="domain" description="Membrane insertase YidC/Oxa/ALB C-terminal" evidence="11">
    <location>
        <begin position="27"/>
        <end position="226"/>
    </location>
</feature>
<reference evidence="12 13" key="1">
    <citation type="journal article" date="2016" name="Nat. Commun.">
        <title>Thousands of microbial genomes shed light on interconnected biogeochemical processes in an aquifer system.</title>
        <authorList>
            <person name="Anantharaman K."/>
            <person name="Brown C.T."/>
            <person name="Hug L.A."/>
            <person name="Sharon I."/>
            <person name="Castelle C.J."/>
            <person name="Probst A.J."/>
            <person name="Thomas B.C."/>
            <person name="Singh A."/>
            <person name="Wilkins M.J."/>
            <person name="Karaoz U."/>
            <person name="Brodie E.L."/>
            <person name="Williams K.H."/>
            <person name="Hubbard S.S."/>
            <person name="Banfield J.F."/>
        </authorList>
    </citation>
    <scope>NUCLEOTIDE SEQUENCE [LARGE SCALE GENOMIC DNA]</scope>
</reference>
<evidence type="ECO:0000313" key="13">
    <source>
        <dbReference type="Proteomes" id="UP000176786"/>
    </source>
</evidence>
<evidence type="ECO:0000256" key="3">
    <source>
        <dbReference type="ARBA" id="ARBA00022475"/>
    </source>
</evidence>
<dbReference type="GO" id="GO:0051205">
    <property type="term" value="P:protein insertion into membrane"/>
    <property type="evidence" value="ECO:0007669"/>
    <property type="project" value="TreeGrafter"/>
</dbReference>
<keyword evidence="5" id="KW-0653">Protein transport</keyword>
<feature type="transmembrane region" description="Helical" evidence="10">
    <location>
        <begin position="206"/>
        <end position="224"/>
    </location>
</feature>
<evidence type="ECO:0000256" key="4">
    <source>
        <dbReference type="ARBA" id="ARBA00022692"/>
    </source>
</evidence>
<feature type="transmembrane region" description="Helical" evidence="10">
    <location>
        <begin position="95"/>
        <end position="116"/>
    </location>
</feature>
<gene>
    <name evidence="12" type="ORF">A3J48_02715</name>
</gene>
<dbReference type="GO" id="GO:0032977">
    <property type="term" value="F:membrane insertase activity"/>
    <property type="evidence" value="ECO:0007669"/>
    <property type="project" value="InterPro"/>
</dbReference>
<dbReference type="STRING" id="1817832.A3J48_02715"/>
<evidence type="ECO:0000313" key="12">
    <source>
        <dbReference type="EMBL" id="OGE86128.1"/>
    </source>
</evidence>
<evidence type="ECO:0000259" key="11">
    <source>
        <dbReference type="Pfam" id="PF02096"/>
    </source>
</evidence>
<dbReference type="InterPro" id="IPR047196">
    <property type="entry name" value="YidC_ALB_C"/>
</dbReference>
<sequence length="239" mass="26699">MFHELLYRPILNLLVFLYDIIPGHDVGLAIIGVTLVIRIILYPSFHSSLKSQKALQELQPKMEALKVKHKDDKQAQMKAVMELYKEHKVNPLSSCLPLLIQLPVMIALFSVLNNQLPKTTIEGLYGFVSNPGTLEPVAFGFLNMAQPHTILAAVAAILQFLQTKTLMPKREPGVKLDPTANILQKQMLYFLPVMTFIIALKLPAGLPLYWAATTIFAILQQLIIRRRSQPPGVAVKEGA</sequence>
<dbReference type="InterPro" id="IPR028055">
    <property type="entry name" value="YidC/Oxa/ALB_C"/>
</dbReference>
<evidence type="ECO:0000256" key="9">
    <source>
        <dbReference type="RuleBase" id="RU003945"/>
    </source>
</evidence>
<evidence type="ECO:0000256" key="10">
    <source>
        <dbReference type="SAM" id="Phobius"/>
    </source>
</evidence>
<dbReference type="Proteomes" id="UP000176786">
    <property type="component" value="Unassembled WGS sequence"/>
</dbReference>
<dbReference type="CDD" id="cd20070">
    <property type="entry name" value="5TM_YidC_Alb3"/>
    <property type="match status" value="1"/>
</dbReference>
<comment type="similarity">
    <text evidence="9">Belongs to the OXA1/ALB3/YidC family.</text>
</comment>
<evidence type="ECO:0000256" key="2">
    <source>
        <dbReference type="ARBA" id="ARBA00022448"/>
    </source>
</evidence>
<comment type="caution">
    <text evidence="12">The sequence shown here is derived from an EMBL/GenBank/DDBJ whole genome shotgun (WGS) entry which is preliminary data.</text>
</comment>
<accession>A0A1F5P8C3</accession>
<keyword evidence="2" id="KW-0813">Transport</keyword>
<dbReference type="GO" id="GO:0015031">
    <property type="term" value="P:protein transport"/>
    <property type="evidence" value="ECO:0007669"/>
    <property type="project" value="UniProtKB-KW"/>
</dbReference>
<keyword evidence="7 10" id="KW-0472">Membrane</keyword>
<keyword evidence="6 10" id="KW-1133">Transmembrane helix</keyword>
<organism evidence="12 13">
    <name type="scientific">Candidatus Doudnabacteria bacterium RIFCSPHIGHO2_02_FULL_46_11</name>
    <dbReference type="NCBI Taxonomy" id="1817832"/>
    <lineage>
        <taxon>Bacteria</taxon>
        <taxon>Candidatus Doudnaibacteriota</taxon>
    </lineage>
</organism>
<feature type="transmembrane region" description="Helical" evidence="10">
    <location>
        <begin position="20"/>
        <end position="41"/>
    </location>
</feature>
<dbReference type="GO" id="GO:0005886">
    <property type="term" value="C:plasma membrane"/>
    <property type="evidence" value="ECO:0007669"/>
    <property type="project" value="UniProtKB-SubCell"/>
</dbReference>
<dbReference type="Pfam" id="PF02096">
    <property type="entry name" value="60KD_IMP"/>
    <property type="match status" value="1"/>
</dbReference>
<evidence type="ECO:0000256" key="8">
    <source>
        <dbReference type="ARBA" id="ARBA00023186"/>
    </source>
</evidence>